<dbReference type="CDD" id="cd07820">
    <property type="entry name" value="SRPBCC_3"/>
    <property type="match status" value="1"/>
</dbReference>
<organism evidence="1 2">
    <name type="scientific">Chitinophaga parva</name>
    <dbReference type="NCBI Taxonomy" id="2169414"/>
    <lineage>
        <taxon>Bacteria</taxon>
        <taxon>Pseudomonadati</taxon>
        <taxon>Bacteroidota</taxon>
        <taxon>Chitinophagia</taxon>
        <taxon>Chitinophagales</taxon>
        <taxon>Chitinophagaceae</taxon>
        <taxon>Chitinophaga</taxon>
    </lineage>
</organism>
<dbReference type="RefSeq" id="WP_108684915.1">
    <property type="nucleotide sequence ID" value="NZ_QCYK01000001.1"/>
</dbReference>
<dbReference type="SUPFAM" id="SSF55961">
    <property type="entry name" value="Bet v1-like"/>
    <property type="match status" value="1"/>
</dbReference>
<evidence type="ECO:0008006" key="3">
    <source>
        <dbReference type="Google" id="ProtNLM"/>
    </source>
</evidence>
<sequence length="156" mass="18194">MAAIHRLERTQLIPISLEKAWDFFSRPHNLEQITPAYMRFHITSPPVAHMYAGEVITYVIHPLLGIPLRWMTEITHVQEGRYFVDEQKKGPYALWHHQHHFEQVPGGVKMTDIVHYQLPLGLLGTLAEKLFVARQLEDIFAFRRKAITQLFGSLQE</sequence>
<dbReference type="InterPro" id="IPR023393">
    <property type="entry name" value="START-like_dom_sf"/>
</dbReference>
<proteinExistence type="predicted"/>
<evidence type="ECO:0000313" key="1">
    <source>
        <dbReference type="EMBL" id="PUZ28277.1"/>
    </source>
</evidence>
<gene>
    <name evidence="1" type="ORF">DCC81_01980</name>
</gene>
<reference evidence="1 2" key="1">
    <citation type="submission" date="2018-04" db="EMBL/GenBank/DDBJ databases">
        <title>Chitinophaga fuyangensis sp. nov., isolated from soil in a chemical factory.</title>
        <authorList>
            <person name="Chen K."/>
        </authorList>
    </citation>
    <scope>NUCLEOTIDE SEQUENCE [LARGE SCALE GENOMIC DNA]</scope>
    <source>
        <strain evidence="1 2">LY-1</strain>
    </source>
</reference>
<evidence type="ECO:0000313" key="2">
    <source>
        <dbReference type="Proteomes" id="UP000244450"/>
    </source>
</evidence>
<keyword evidence="2" id="KW-1185">Reference proteome</keyword>
<dbReference type="EMBL" id="QCYK01000001">
    <property type="protein sequence ID" value="PUZ28277.1"/>
    <property type="molecule type" value="Genomic_DNA"/>
</dbReference>
<name>A0A2T7BKS4_9BACT</name>
<dbReference type="Gene3D" id="3.30.530.20">
    <property type="match status" value="1"/>
</dbReference>
<protein>
    <recommendedName>
        <fullName evidence="3">Coenzyme Q-binding protein COQ10 START domain-containing protein</fullName>
    </recommendedName>
</protein>
<dbReference type="AlphaFoldDB" id="A0A2T7BKS4"/>
<dbReference type="OrthoDB" id="9793552at2"/>
<accession>A0A2T7BKS4</accession>
<comment type="caution">
    <text evidence="1">The sequence shown here is derived from an EMBL/GenBank/DDBJ whole genome shotgun (WGS) entry which is preliminary data.</text>
</comment>
<dbReference type="Proteomes" id="UP000244450">
    <property type="component" value="Unassembled WGS sequence"/>
</dbReference>